<dbReference type="AlphaFoldDB" id="A0A0N5BSQ4"/>
<evidence type="ECO:0000313" key="5">
    <source>
        <dbReference type="Proteomes" id="UP000046392"/>
    </source>
</evidence>
<evidence type="ECO:0000256" key="4">
    <source>
        <dbReference type="ARBA" id="ARBA00049984"/>
    </source>
</evidence>
<dbReference type="PANTHER" id="PTHR21192">
    <property type="entry name" value="NUCLEAR PROTEIN E3-3"/>
    <property type="match status" value="1"/>
</dbReference>
<dbReference type="WBParaSite" id="SPAL_0000889600.1">
    <property type="protein sequence ID" value="SPAL_0000889600.1"/>
    <property type="gene ID" value="SPAL_0000889600"/>
</dbReference>
<dbReference type="GO" id="GO:0032981">
    <property type="term" value="P:mitochondrial respiratory chain complex I assembly"/>
    <property type="evidence" value="ECO:0007669"/>
    <property type="project" value="InterPro"/>
</dbReference>
<organism evidence="5 6">
    <name type="scientific">Strongyloides papillosus</name>
    <name type="common">Intestinal threadworm</name>
    <dbReference type="NCBI Taxonomy" id="174720"/>
    <lineage>
        <taxon>Eukaryota</taxon>
        <taxon>Metazoa</taxon>
        <taxon>Ecdysozoa</taxon>
        <taxon>Nematoda</taxon>
        <taxon>Chromadorea</taxon>
        <taxon>Rhabditida</taxon>
        <taxon>Tylenchina</taxon>
        <taxon>Panagrolaimomorpha</taxon>
        <taxon>Strongyloidoidea</taxon>
        <taxon>Strongyloididae</taxon>
        <taxon>Strongyloides</taxon>
    </lineage>
</organism>
<accession>A0A0N5BSQ4</accession>
<dbReference type="InterPro" id="IPR034095">
    <property type="entry name" value="NDUF3"/>
</dbReference>
<evidence type="ECO:0000313" key="6">
    <source>
        <dbReference type="WBParaSite" id="SPAL_0000889600.1"/>
    </source>
</evidence>
<comment type="similarity">
    <text evidence="4">Belongs to the NDUFAF3 family.</text>
</comment>
<dbReference type="GO" id="GO:0005743">
    <property type="term" value="C:mitochondrial inner membrane"/>
    <property type="evidence" value="ECO:0007669"/>
    <property type="project" value="TreeGrafter"/>
</dbReference>
<dbReference type="PANTHER" id="PTHR21192:SF2">
    <property type="entry name" value="NADH DEHYDROGENASE [UBIQUINONE] 1 ALPHA SUBCOMPLEX ASSEMBLY FACTOR 3"/>
    <property type="match status" value="1"/>
</dbReference>
<comment type="subcellular location">
    <subcellularLocation>
        <location evidence="1">Mitochondrion</location>
    </subcellularLocation>
</comment>
<proteinExistence type="inferred from homology"/>
<keyword evidence="3" id="KW-0496">Mitochondrion</keyword>
<dbReference type="SUPFAM" id="SSF64076">
    <property type="entry name" value="MTH938-like"/>
    <property type="match status" value="1"/>
</dbReference>
<reference evidence="6" key="1">
    <citation type="submission" date="2017-02" db="UniProtKB">
        <authorList>
            <consortium name="WormBaseParasite"/>
        </authorList>
    </citation>
    <scope>IDENTIFICATION</scope>
</reference>
<dbReference type="Gene3D" id="3.40.1230.10">
    <property type="entry name" value="MTH938-like"/>
    <property type="match status" value="1"/>
</dbReference>
<evidence type="ECO:0000256" key="1">
    <source>
        <dbReference type="ARBA" id="ARBA00004173"/>
    </source>
</evidence>
<dbReference type="CDD" id="cd05125">
    <property type="entry name" value="Mth938_2P1-like"/>
    <property type="match status" value="1"/>
</dbReference>
<evidence type="ECO:0000256" key="2">
    <source>
        <dbReference type="ARBA" id="ARBA00021776"/>
    </source>
</evidence>
<dbReference type="STRING" id="174720.A0A0N5BSQ4"/>
<dbReference type="InterPro" id="IPR036748">
    <property type="entry name" value="MTH938-like_sf"/>
</dbReference>
<sequence>MLKRVLSSTNNYGYKLIRKCSTKDDGAMTGYHMIPTGESDLGWQTRISFLSKDMQEAQKQCVRGLSSLGFRMTDGSFLYGPIAVFPKTVLSWRVLTTDDITPESLSLFFMLQPKIDILVVGCGDRKNVDSVRKRIAPILKEHRIGLELMPTEDAIPTFNYLNSEDRYVAAALYPPDDMAVKENEYREALNNFKSFDELDENPLTKGVSFNRTEDLIKELWEGKDLSWFYKSRLQIEEKIKEATEERELLKKPEDRRKKNHMIEDKKEH</sequence>
<protein>
    <recommendedName>
        <fullName evidence="2">NADH dehydrogenase [ubiquinone] 1 alpha subcomplex assembly factor 3</fullName>
    </recommendedName>
</protein>
<dbReference type="Proteomes" id="UP000046392">
    <property type="component" value="Unplaced"/>
</dbReference>
<dbReference type="InterPro" id="IPR007523">
    <property type="entry name" value="NDUFAF3/AAMDC"/>
</dbReference>
<name>A0A0N5BSQ4_STREA</name>
<keyword evidence="5" id="KW-1185">Reference proteome</keyword>
<evidence type="ECO:0000256" key="3">
    <source>
        <dbReference type="ARBA" id="ARBA00023128"/>
    </source>
</evidence>
<dbReference type="Pfam" id="PF04430">
    <property type="entry name" value="DUF498"/>
    <property type="match status" value="1"/>
</dbReference>